<comment type="caution">
    <text evidence="1">The sequence shown here is derived from an EMBL/GenBank/DDBJ whole genome shotgun (WGS) entry which is preliminary data.</text>
</comment>
<dbReference type="RefSeq" id="WP_132805943.1">
    <property type="nucleotide sequence ID" value="NZ_SMAK01000003.1"/>
</dbReference>
<keyword evidence="2" id="KW-1185">Reference proteome</keyword>
<name>A0A4R3ME53_9HYPH</name>
<accession>A0A4R3ME53</accession>
<gene>
    <name evidence="1" type="ORF">EDC22_103379</name>
</gene>
<reference evidence="1 2" key="1">
    <citation type="submission" date="2019-03" db="EMBL/GenBank/DDBJ databases">
        <title>Genomic Encyclopedia of Type Strains, Phase IV (KMG-IV): sequencing the most valuable type-strain genomes for metagenomic binning, comparative biology and taxonomic classification.</title>
        <authorList>
            <person name="Goeker M."/>
        </authorList>
    </citation>
    <scope>NUCLEOTIDE SEQUENCE [LARGE SCALE GENOMIC DNA]</scope>
    <source>
        <strain evidence="1 2">DSM 19345</strain>
    </source>
</reference>
<evidence type="ECO:0000313" key="2">
    <source>
        <dbReference type="Proteomes" id="UP000295678"/>
    </source>
</evidence>
<dbReference type="Proteomes" id="UP000295678">
    <property type="component" value="Unassembled WGS sequence"/>
</dbReference>
<proteinExistence type="predicted"/>
<dbReference type="OrthoDB" id="7867040at2"/>
<sequence length="165" mass="18226">MSVNCAWRTRISLDRKPERLVILGMRGWIAGYETGDISCWEAVWNDHAREVGPLAAKRIVSELSGWVRIMRSEGCRGVACYPRPCRFMCRDECLALRMIASCQNGLRAVAEESGRQLVEIDRVDEFLAAADAYAAELSGAGLDLIPIPSEVIAMAPRDPSGRSVN</sequence>
<evidence type="ECO:0000313" key="1">
    <source>
        <dbReference type="EMBL" id="TCT12064.1"/>
    </source>
</evidence>
<dbReference type="AlphaFoldDB" id="A0A4R3ME53"/>
<dbReference type="EMBL" id="SMAK01000003">
    <property type="protein sequence ID" value="TCT12064.1"/>
    <property type="molecule type" value="Genomic_DNA"/>
</dbReference>
<organism evidence="1 2">
    <name type="scientific">Tepidamorphus gemmatus</name>
    <dbReference type="NCBI Taxonomy" id="747076"/>
    <lineage>
        <taxon>Bacteria</taxon>
        <taxon>Pseudomonadati</taxon>
        <taxon>Pseudomonadota</taxon>
        <taxon>Alphaproteobacteria</taxon>
        <taxon>Hyphomicrobiales</taxon>
        <taxon>Tepidamorphaceae</taxon>
        <taxon>Tepidamorphus</taxon>
    </lineage>
</organism>
<protein>
    <submittedName>
        <fullName evidence="1">Uncharacterized protein</fullName>
    </submittedName>
</protein>